<feature type="domain" description="Soluble ligand binding" evidence="2">
    <location>
        <begin position="86"/>
        <end position="126"/>
    </location>
</feature>
<dbReference type="KEGG" id="cchv:BTM20_11635"/>
<evidence type="ECO:0000313" key="3">
    <source>
        <dbReference type="EMBL" id="MBX7290295.1"/>
    </source>
</evidence>
<keyword evidence="1" id="KW-1133">Transmembrane helix</keyword>
<keyword evidence="1" id="KW-0472">Membrane</keyword>
<dbReference type="Pfam" id="PF12836">
    <property type="entry name" value="HHH_3"/>
    <property type="match status" value="1"/>
</dbReference>
<dbReference type="Gene3D" id="1.10.150.280">
    <property type="entry name" value="AF1531-like domain"/>
    <property type="match status" value="1"/>
</dbReference>
<dbReference type="PANTHER" id="PTHR21180">
    <property type="entry name" value="ENDONUCLEASE/EXONUCLEASE/PHOSPHATASE FAMILY DOMAIN-CONTAINING PROTEIN 1"/>
    <property type="match status" value="1"/>
</dbReference>
<sequence>MKSFKLKYNKQLNLYKNKKFLGGLTLLIICIVFIVFKYDSNKGKVFKDEYMKDIFVDEEIQGEVEEAISEVVVNKDEVLEKETLTVEIKGEVKKPDVYILNKGSIIKDLIEASGGLTENSDISKINRADELQNHQLIVIPNINDKDKEVEVVQGGDNNNVESNSSKTSNKVNINTADLNELKTINGIGDSKAQSIITHREKNGKFKTIDDIKNVTWIGEKIFENIKDKIDI</sequence>
<comment type="caution">
    <text evidence="3">The sequence shown here is derived from an EMBL/GenBank/DDBJ whole genome shotgun (WGS) entry which is preliminary data.</text>
</comment>
<evidence type="ECO:0000256" key="1">
    <source>
        <dbReference type="SAM" id="Phobius"/>
    </source>
</evidence>
<dbReference type="GeneID" id="66302526"/>
<dbReference type="SUPFAM" id="SSF47781">
    <property type="entry name" value="RuvA domain 2-like"/>
    <property type="match status" value="1"/>
</dbReference>
<organism evidence="3 4">
    <name type="scientific">Clostridium chauvoei</name>
    <dbReference type="NCBI Taxonomy" id="46867"/>
    <lineage>
        <taxon>Bacteria</taxon>
        <taxon>Bacillati</taxon>
        <taxon>Bacillota</taxon>
        <taxon>Clostridia</taxon>
        <taxon>Eubacteriales</taxon>
        <taxon>Clostridiaceae</taxon>
        <taxon>Clostridium</taxon>
    </lineage>
</organism>
<dbReference type="InterPro" id="IPR051675">
    <property type="entry name" value="Endo/Exo/Phosphatase_dom_1"/>
</dbReference>
<keyword evidence="1" id="KW-0812">Transmembrane</keyword>
<dbReference type="AlphaFoldDB" id="A0ABD4RGB4"/>
<dbReference type="RefSeq" id="WP_021876514.1">
    <property type="nucleotide sequence ID" value="NZ_CP018624.1"/>
</dbReference>
<dbReference type="NCBIfam" id="TIGR00426">
    <property type="entry name" value="competence protein ComEA helix-hairpin-helix repeat region"/>
    <property type="match status" value="1"/>
</dbReference>
<protein>
    <submittedName>
        <fullName evidence="3">Helix-hairpin-helix domain-containing protein</fullName>
    </submittedName>
</protein>
<evidence type="ECO:0000259" key="2">
    <source>
        <dbReference type="Pfam" id="PF10531"/>
    </source>
</evidence>
<evidence type="ECO:0000313" key="4">
    <source>
        <dbReference type="Proteomes" id="UP000775179"/>
    </source>
</evidence>
<gene>
    <name evidence="3" type="ORF">K4H94_04435</name>
</gene>
<feature type="transmembrane region" description="Helical" evidence="1">
    <location>
        <begin position="20"/>
        <end position="38"/>
    </location>
</feature>
<reference evidence="3 4" key="1">
    <citation type="submission" date="2021-08" db="EMBL/GenBank/DDBJ databases">
        <title>Genome sequence analysis of Clostridium chauvoei strains of European origin and evaluation of typing options for outbreak investigations.</title>
        <authorList>
            <person name="Abdel-Glil M."/>
            <person name="Thomas P."/>
            <person name="Seyboldt C."/>
        </authorList>
    </citation>
    <scope>NUCLEOTIDE SEQUENCE [LARGE SCALE GENOMIC DNA]</scope>
    <source>
        <strain evidence="3 4">S0260-09</strain>
    </source>
</reference>
<proteinExistence type="predicted"/>
<dbReference type="PANTHER" id="PTHR21180:SF32">
    <property type="entry name" value="ENDONUCLEASE_EXONUCLEASE_PHOSPHATASE FAMILY DOMAIN-CONTAINING PROTEIN 1"/>
    <property type="match status" value="1"/>
</dbReference>
<dbReference type="Proteomes" id="UP000775179">
    <property type="component" value="Unassembled WGS sequence"/>
</dbReference>
<dbReference type="EMBL" id="JAIFTX010000007">
    <property type="protein sequence ID" value="MBX7290295.1"/>
    <property type="molecule type" value="Genomic_DNA"/>
</dbReference>
<accession>A0ABD4RGB4</accession>
<name>A0ABD4RGB4_9CLOT</name>
<dbReference type="InterPro" id="IPR010994">
    <property type="entry name" value="RuvA_2-like"/>
</dbReference>
<dbReference type="Pfam" id="PF10531">
    <property type="entry name" value="SLBB"/>
    <property type="match status" value="1"/>
</dbReference>
<dbReference type="InterPro" id="IPR019554">
    <property type="entry name" value="Soluble_ligand-bd"/>
</dbReference>
<dbReference type="InterPro" id="IPR004509">
    <property type="entry name" value="Competence_ComEA_HhH"/>
</dbReference>